<dbReference type="SUPFAM" id="SSF103481">
    <property type="entry name" value="Multidrug resistance efflux transporter EmrE"/>
    <property type="match status" value="2"/>
</dbReference>
<feature type="transmembrane region" description="Helical" evidence="8">
    <location>
        <begin position="149"/>
        <end position="166"/>
    </location>
</feature>
<dbReference type="Pfam" id="PF00892">
    <property type="entry name" value="EamA"/>
    <property type="match status" value="1"/>
</dbReference>
<keyword evidence="5 8" id="KW-0812">Transmembrane</keyword>
<evidence type="ECO:0000256" key="1">
    <source>
        <dbReference type="ARBA" id="ARBA00004651"/>
    </source>
</evidence>
<dbReference type="InterPro" id="IPR004626">
    <property type="entry name" value="RarD"/>
</dbReference>
<protein>
    <submittedName>
        <fullName evidence="10">Permease</fullName>
    </submittedName>
</protein>
<keyword evidence="3" id="KW-0813">Transport</keyword>
<dbReference type="NCBIfam" id="TIGR00688">
    <property type="entry name" value="rarD"/>
    <property type="match status" value="1"/>
</dbReference>
<keyword evidence="4" id="KW-1003">Cell membrane</keyword>
<dbReference type="RefSeq" id="WP_075764340.1">
    <property type="nucleotide sequence ID" value="NZ_MJIL01000075.1"/>
</dbReference>
<dbReference type="AlphaFoldDB" id="A0A1Q9GLQ4"/>
<gene>
    <name evidence="10" type="ORF">BIT28_22450</name>
</gene>
<evidence type="ECO:0000313" key="10">
    <source>
        <dbReference type="EMBL" id="OLQ75407.1"/>
    </source>
</evidence>
<dbReference type="STRING" id="1903952.BIT28_22450"/>
<dbReference type="EMBL" id="MJIL01000075">
    <property type="protein sequence ID" value="OLQ75407.1"/>
    <property type="molecule type" value="Genomic_DNA"/>
</dbReference>
<evidence type="ECO:0000256" key="5">
    <source>
        <dbReference type="ARBA" id="ARBA00022692"/>
    </source>
</evidence>
<dbReference type="PANTHER" id="PTHR22911:SF137">
    <property type="entry name" value="SOLUTE CARRIER FAMILY 35 MEMBER G2-RELATED"/>
    <property type="match status" value="1"/>
</dbReference>
<evidence type="ECO:0000256" key="4">
    <source>
        <dbReference type="ARBA" id="ARBA00022475"/>
    </source>
</evidence>
<feature type="transmembrane region" description="Helical" evidence="8">
    <location>
        <begin position="245"/>
        <end position="264"/>
    </location>
</feature>
<comment type="caution">
    <text evidence="10">The sequence shown here is derived from an EMBL/GenBank/DDBJ whole genome shotgun (WGS) entry which is preliminary data.</text>
</comment>
<feature type="transmembrane region" description="Helical" evidence="8">
    <location>
        <begin position="37"/>
        <end position="55"/>
    </location>
</feature>
<accession>A0A1Q9GLQ4</accession>
<dbReference type="PANTHER" id="PTHR22911">
    <property type="entry name" value="ACYL-MALONYL CONDENSING ENZYME-RELATED"/>
    <property type="match status" value="1"/>
</dbReference>
<feature type="transmembrane region" description="Helical" evidence="8">
    <location>
        <begin position="178"/>
        <end position="197"/>
    </location>
</feature>
<keyword evidence="7 8" id="KW-0472">Membrane</keyword>
<feature type="transmembrane region" description="Helical" evidence="8">
    <location>
        <begin position="126"/>
        <end position="143"/>
    </location>
</feature>
<comment type="subcellular location">
    <subcellularLocation>
        <location evidence="1">Cell membrane</location>
        <topology evidence="1">Multi-pass membrane protein</topology>
    </subcellularLocation>
</comment>
<evidence type="ECO:0000256" key="8">
    <source>
        <dbReference type="SAM" id="Phobius"/>
    </source>
</evidence>
<reference evidence="10 11" key="1">
    <citation type="submission" date="2016-09" db="EMBL/GenBank/DDBJ databases">
        <title>Photobacterium proteolyticum sp. nov. a protease producing bacterium isolated from ocean sediments of Laizhou Bay.</title>
        <authorList>
            <person name="Li Y."/>
        </authorList>
    </citation>
    <scope>NUCLEOTIDE SEQUENCE [LARGE SCALE GENOMIC DNA]</scope>
    <source>
        <strain evidence="10 11">13-12</strain>
    </source>
</reference>
<keyword evidence="11" id="KW-1185">Reference proteome</keyword>
<proteinExistence type="inferred from homology"/>
<feature type="transmembrane region" description="Helical" evidence="8">
    <location>
        <begin position="99"/>
        <end position="119"/>
    </location>
</feature>
<evidence type="ECO:0000256" key="6">
    <source>
        <dbReference type="ARBA" id="ARBA00022989"/>
    </source>
</evidence>
<feature type="domain" description="EamA" evidence="9">
    <location>
        <begin position="7"/>
        <end position="140"/>
    </location>
</feature>
<feature type="transmembrane region" description="Helical" evidence="8">
    <location>
        <begin position="71"/>
        <end position="93"/>
    </location>
</feature>
<feature type="transmembrane region" description="Helical" evidence="8">
    <location>
        <begin position="270"/>
        <end position="289"/>
    </location>
</feature>
<feature type="transmembrane region" description="Helical" evidence="8">
    <location>
        <begin position="212"/>
        <end position="233"/>
    </location>
</feature>
<evidence type="ECO:0000256" key="7">
    <source>
        <dbReference type="ARBA" id="ARBA00023136"/>
    </source>
</evidence>
<dbReference type="InterPro" id="IPR037185">
    <property type="entry name" value="EmrE-like"/>
</dbReference>
<dbReference type="InterPro" id="IPR000620">
    <property type="entry name" value="EamA_dom"/>
</dbReference>
<evidence type="ECO:0000259" key="9">
    <source>
        <dbReference type="Pfam" id="PF00892"/>
    </source>
</evidence>
<evidence type="ECO:0000256" key="2">
    <source>
        <dbReference type="ARBA" id="ARBA00007362"/>
    </source>
</evidence>
<name>A0A1Q9GLQ4_9GAMM</name>
<comment type="similarity">
    <text evidence="2">Belongs to the EamA transporter family.</text>
</comment>
<dbReference type="Proteomes" id="UP000186905">
    <property type="component" value="Unassembled WGS sequence"/>
</dbReference>
<dbReference type="GO" id="GO:0005886">
    <property type="term" value="C:plasma membrane"/>
    <property type="evidence" value="ECO:0007669"/>
    <property type="project" value="UniProtKB-SubCell"/>
</dbReference>
<sequence>MFARVNGNVIATIAFVLWGLLPLYFQFTPQADTNELIAMRIIFSVPLMLLILKCLKIPSLTFSNAMKNKRSLCLCFIAGILNCVSLYAFTWAITNDQVLAASLGYFINPLFSIAFGVLFLKDRLTWAQKAAVVLAVCGISYQVYFYGELPWLSLVMGCFFALYGLIKKYIQFDSLTSMSVEVTLLMPFALGYLVFGFMDGSSTVLAGDMNTFWLYAGAAPVTLLPLVFFALAVERTTLTMIGLTQYIEPSLQFVLAVFIFGEVLDQVKVVSFGFIWIGLILCTVEALVLSRLSMRRA</sequence>
<evidence type="ECO:0000313" key="11">
    <source>
        <dbReference type="Proteomes" id="UP000186905"/>
    </source>
</evidence>
<dbReference type="OrthoDB" id="3250831at2"/>
<keyword evidence="6 8" id="KW-1133">Transmembrane helix</keyword>
<organism evidence="10 11">
    <name type="scientific">Photobacterium proteolyticum</name>
    <dbReference type="NCBI Taxonomy" id="1903952"/>
    <lineage>
        <taxon>Bacteria</taxon>
        <taxon>Pseudomonadati</taxon>
        <taxon>Pseudomonadota</taxon>
        <taxon>Gammaproteobacteria</taxon>
        <taxon>Vibrionales</taxon>
        <taxon>Vibrionaceae</taxon>
        <taxon>Photobacterium</taxon>
    </lineage>
</organism>
<feature type="transmembrane region" description="Helical" evidence="8">
    <location>
        <begin position="7"/>
        <end position="25"/>
    </location>
</feature>
<evidence type="ECO:0000256" key="3">
    <source>
        <dbReference type="ARBA" id="ARBA00022448"/>
    </source>
</evidence>